<evidence type="ECO:0000259" key="6">
    <source>
        <dbReference type="PROSITE" id="PS50850"/>
    </source>
</evidence>
<reference evidence="7 8" key="1">
    <citation type="journal article" date="2008" name="Int. J. Syst. Evol. Microbiol.">
        <title>Luteimonas marina sp. nov., isolated from seawater.</title>
        <authorList>
            <person name="Baik K.S."/>
            <person name="Park S.C."/>
            <person name="Kim M.S."/>
            <person name="Kim E.M."/>
            <person name="Park C."/>
            <person name="Chun J."/>
            <person name="Seong C.N."/>
        </authorList>
    </citation>
    <scope>NUCLEOTIDE SEQUENCE [LARGE SCALE GENOMIC DNA]</scope>
    <source>
        <strain evidence="7 8">FR1330</strain>
    </source>
</reference>
<feature type="transmembrane region" description="Helical" evidence="5">
    <location>
        <begin position="322"/>
        <end position="340"/>
    </location>
</feature>
<feature type="transmembrane region" description="Helical" evidence="5">
    <location>
        <begin position="65"/>
        <end position="83"/>
    </location>
</feature>
<dbReference type="PANTHER" id="PTHR43826:SF7">
    <property type="entry name" value="PROTEIN UHPC, PUTATIVE-RELATED"/>
    <property type="match status" value="1"/>
</dbReference>
<feature type="transmembrane region" description="Helical" evidence="5">
    <location>
        <begin position="160"/>
        <end position="185"/>
    </location>
</feature>
<dbReference type="AlphaFoldDB" id="A0A5C5TXU5"/>
<dbReference type="InterPro" id="IPR020846">
    <property type="entry name" value="MFS_dom"/>
</dbReference>
<feature type="transmembrane region" description="Helical" evidence="5">
    <location>
        <begin position="104"/>
        <end position="128"/>
    </location>
</feature>
<feature type="transmembrane region" description="Helical" evidence="5">
    <location>
        <begin position="286"/>
        <end position="310"/>
    </location>
</feature>
<feature type="transmembrane region" description="Helical" evidence="5">
    <location>
        <begin position="134"/>
        <end position="153"/>
    </location>
</feature>
<accession>A0A5C5TXU5</accession>
<keyword evidence="2 5" id="KW-0812">Transmembrane</keyword>
<proteinExistence type="predicted"/>
<dbReference type="InterPro" id="IPR011701">
    <property type="entry name" value="MFS"/>
</dbReference>
<feature type="transmembrane region" description="Helical" evidence="5">
    <location>
        <begin position="191"/>
        <end position="209"/>
    </location>
</feature>
<dbReference type="Gene3D" id="1.20.1250.20">
    <property type="entry name" value="MFS general substrate transporter like domains"/>
    <property type="match status" value="2"/>
</dbReference>
<feature type="transmembrane region" description="Helical" evidence="5">
    <location>
        <begin position="35"/>
        <end position="53"/>
    </location>
</feature>
<sequence>MAAGPLKFFATGEDKPEIGDRGTVDRLFRRHRFRVMVAITLGYGLIYTCRLALGVVKKPLIDQGVFTPVELGMIGSALFYTYAIGKLTNGFLADHANMKRFLAFAFLATALCNLAMGFTTALWAAVLLWGLNGWVQSFGAPGGVVAMTAWFSNRERGRTYGIWSTAHSIGEGLTFLVVGSAVAWLGWRWGYWGPGLIGIATAIGCYLWLQDRPRTLGLPSVADWKGDHYDEKPRPGIKSVLGLQLSILRIPAIWVLCLSAATIYVTRYAINSWGILYLQEARGLSLPMAGTVLMIGTLAGIAGAVAFGFISDLVFKARRPPTNLLFAVLEIGGLLLFFYGPNTLPVLIAGMLLFGLGLTGLVTSLGGLFAVDIAPKRVAGAAMGVIGIFSYIGAGIQEHISGKLIQEGMTLVGGDRVYDFGPVIWFWIGASVLSMLLAASLWRTKLRD</sequence>
<dbReference type="RefSeq" id="WP_146388603.1">
    <property type="nucleotide sequence ID" value="NZ_VOHK01000006.1"/>
</dbReference>
<comment type="subcellular location">
    <subcellularLocation>
        <location evidence="1">Endomembrane system</location>
        <topology evidence="1">Multi-pass membrane protein</topology>
    </subcellularLocation>
</comment>
<protein>
    <submittedName>
        <fullName evidence="7">MFS transporter</fullName>
    </submittedName>
</protein>
<evidence type="ECO:0000313" key="8">
    <source>
        <dbReference type="Proteomes" id="UP000319980"/>
    </source>
</evidence>
<keyword evidence="8" id="KW-1185">Reference proteome</keyword>
<keyword evidence="4 5" id="KW-0472">Membrane</keyword>
<dbReference type="Proteomes" id="UP000319980">
    <property type="component" value="Unassembled WGS sequence"/>
</dbReference>
<feature type="transmembrane region" description="Helical" evidence="5">
    <location>
        <begin position="378"/>
        <end position="396"/>
    </location>
</feature>
<feature type="transmembrane region" description="Helical" evidence="5">
    <location>
        <begin position="424"/>
        <end position="442"/>
    </location>
</feature>
<dbReference type="GO" id="GO:0035435">
    <property type="term" value="P:phosphate ion transmembrane transport"/>
    <property type="evidence" value="ECO:0007669"/>
    <property type="project" value="TreeGrafter"/>
</dbReference>
<evidence type="ECO:0000256" key="4">
    <source>
        <dbReference type="ARBA" id="ARBA00023136"/>
    </source>
</evidence>
<dbReference type="PROSITE" id="PS50850">
    <property type="entry name" value="MFS"/>
    <property type="match status" value="1"/>
</dbReference>
<dbReference type="InterPro" id="IPR051337">
    <property type="entry name" value="OPA_Antiporter"/>
</dbReference>
<dbReference type="GO" id="GO:0061513">
    <property type="term" value="F:glucose 6-phosphate:phosphate antiporter activity"/>
    <property type="evidence" value="ECO:0007669"/>
    <property type="project" value="TreeGrafter"/>
</dbReference>
<dbReference type="GO" id="GO:0005886">
    <property type="term" value="C:plasma membrane"/>
    <property type="evidence" value="ECO:0007669"/>
    <property type="project" value="TreeGrafter"/>
</dbReference>
<dbReference type="InterPro" id="IPR000849">
    <property type="entry name" value="Sugar_P_transporter"/>
</dbReference>
<evidence type="ECO:0000256" key="2">
    <source>
        <dbReference type="ARBA" id="ARBA00022692"/>
    </source>
</evidence>
<dbReference type="InterPro" id="IPR036259">
    <property type="entry name" value="MFS_trans_sf"/>
</dbReference>
<dbReference type="OrthoDB" id="9766638at2"/>
<dbReference type="EMBL" id="VOHK01000006">
    <property type="protein sequence ID" value="TWT18497.1"/>
    <property type="molecule type" value="Genomic_DNA"/>
</dbReference>
<dbReference type="PIRSF" id="PIRSF002808">
    <property type="entry name" value="Hexose_phosphate_transp"/>
    <property type="match status" value="1"/>
</dbReference>
<feature type="domain" description="Major facilitator superfamily (MFS) profile" evidence="6">
    <location>
        <begin position="35"/>
        <end position="447"/>
    </location>
</feature>
<keyword evidence="3 5" id="KW-1133">Transmembrane helix</keyword>
<organism evidence="7 8">
    <name type="scientific">Luteimonas marina</name>
    <dbReference type="NCBI Taxonomy" id="488485"/>
    <lineage>
        <taxon>Bacteria</taxon>
        <taxon>Pseudomonadati</taxon>
        <taxon>Pseudomonadota</taxon>
        <taxon>Gammaproteobacteria</taxon>
        <taxon>Lysobacterales</taxon>
        <taxon>Lysobacteraceae</taxon>
        <taxon>Luteimonas</taxon>
    </lineage>
</organism>
<dbReference type="SUPFAM" id="SSF103473">
    <property type="entry name" value="MFS general substrate transporter"/>
    <property type="match status" value="1"/>
</dbReference>
<dbReference type="GO" id="GO:0012505">
    <property type="term" value="C:endomembrane system"/>
    <property type="evidence" value="ECO:0007669"/>
    <property type="project" value="UniProtKB-SubCell"/>
</dbReference>
<dbReference type="PANTHER" id="PTHR43826">
    <property type="entry name" value="GLUCOSE-6-PHOSPHATE EXCHANGER SLC37A4"/>
    <property type="match status" value="1"/>
</dbReference>
<comment type="caution">
    <text evidence="7">The sequence shown here is derived from an EMBL/GenBank/DDBJ whole genome shotgun (WGS) entry which is preliminary data.</text>
</comment>
<gene>
    <name evidence="7" type="ORF">FQY83_14040</name>
</gene>
<evidence type="ECO:0000256" key="3">
    <source>
        <dbReference type="ARBA" id="ARBA00022989"/>
    </source>
</evidence>
<evidence type="ECO:0000256" key="1">
    <source>
        <dbReference type="ARBA" id="ARBA00004127"/>
    </source>
</evidence>
<feature type="transmembrane region" description="Helical" evidence="5">
    <location>
        <begin position="247"/>
        <end position="266"/>
    </location>
</feature>
<feature type="transmembrane region" description="Helical" evidence="5">
    <location>
        <begin position="346"/>
        <end position="371"/>
    </location>
</feature>
<name>A0A5C5TXU5_9GAMM</name>
<evidence type="ECO:0000313" key="7">
    <source>
        <dbReference type="EMBL" id="TWT18497.1"/>
    </source>
</evidence>
<evidence type="ECO:0000256" key="5">
    <source>
        <dbReference type="SAM" id="Phobius"/>
    </source>
</evidence>
<dbReference type="Pfam" id="PF07690">
    <property type="entry name" value="MFS_1"/>
    <property type="match status" value="1"/>
</dbReference>